<dbReference type="InterPro" id="IPR008680">
    <property type="entry name" value="M_adenovirusE4"/>
</dbReference>
<protein>
    <submittedName>
        <fullName evidence="1">ORF4</fullName>
    </submittedName>
</protein>
<sequence length="121" mass="13897">MPLPSLPPPPVCRDQSACVHWLELALTACLGIYGDVVRFNVHISLEAERLLCGLQEWLHYALRTERVRVRNPRYAEVCCRRTRFLYAKYEAVRRALVYDAARQTVSTQIESVSPPPPYTPN</sequence>
<evidence type="ECO:0000313" key="2">
    <source>
        <dbReference type="Proteomes" id="UP000317837"/>
    </source>
</evidence>
<evidence type="ECO:0000313" key="1">
    <source>
        <dbReference type="EMBL" id="ALE30487.1"/>
    </source>
</evidence>
<organism evidence="1 2">
    <name type="scientific">Simian adenovirus 17</name>
    <dbReference type="NCBI Taxonomy" id="1715779"/>
    <lineage>
        <taxon>Viruses</taxon>
        <taxon>Varidnaviria</taxon>
        <taxon>Bamfordvirae</taxon>
        <taxon>Preplasmiviricota</taxon>
        <taxon>Polisuviricotina</taxon>
        <taxon>Pharingeaviricetes</taxon>
        <taxon>Rowavirales</taxon>
        <taxon>Adenoviridae</taxon>
        <taxon>Mastadenovirus</taxon>
        <taxon>Mastadenovirus chlorocebi</taxon>
        <taxon>Simian mastadenovirus F</taxon>
    </lineage>
</organism>
<dbReference type="EMBL" id="KP329566">
    <property type="protein sequence ID" value="ALE30487.1"/>
    <property type="molecule type" value="Genomic_DNA"/>
</dbReference>
<accession>A0A2H4CK26</accession>
<name>A0A2H4CK26_9ADEN</name>
<reference evidence="2" key="1">
    <citation type="submission" date="2014-12" db="EMBL/GenBank/DDBJ databases">
        <authorList>
            <person name="Podgorski I.I."/>
            <person name="Papp T."/>
            <person name="Custers J."/>
            <person name="Harrach B."/>
            <person name="Benko M."/>
        </authorList>
    </citation>
    <scope>NUCLEOTIDE SEQUENCE [LARGE SCALE GENOMIC DNA]</scope>
    <source>
        <strain evidence="2">B-105</strain>
    </source>
</reference>
<dbReference type="Proteomes" id="UP000317837">
    <property type="component" value="Segment"/>
</dbReference>
<dbReference type="Pfam" id="PF05385">
    <property type="entry name" value="Adeno_E4"/>
    <property type="match status" value="1"/>
</dbReference>
<proteinExistence type="predicted"/>